<evidence type="ECO:0000259" key="4">
    <source>
        <dbReference type="SMART" id="SM00415"/>
    </source>
</evidence>
<feature type="compositionally biased region" description="Low complexity" evidence="3">
    <location>
        <begin position="24"/>
        <end position="46"/>
    </location>
</feature>
<name>A0A9K3LEC0_9STRA</name>
<evidence type="ECO:0000313" key="5">
    <source>
        <dbReference type="EMBL" id="KAG7360428.1"/>
    </source>
</evidence>
<dbReference type="SMART" id="SM00415">
    <property type="entry name" value="HSF"/>
    <property type="match status" value="1"/>
</dbReference>
<dbReference type="GO" id="GO:0003700">
    <property type="term" value="F:DNA-binding transcription factor activity"/>
    <property type="evidence" value="ECO:0007669"/>
    <property type="project" value="InterPro"/>
</dbReference>
<dbReference type="Proteomes" id="UP000693970">
    <property type="component" value="Unassembled WGS sequence"/>
</dbReference>
<dbReference type="GO" id="GO:0043565">
    <property type="term" value="F:sequence-specific DNA binding"/>
    <property type="evidence" value="ECO:0007669"/>
    <property type="project" value="InterPro"/>
</dbReference>
<dbReference type="FunFam" id="1.10.10.10:FF:000479">
    <property type="entry name" value="Predicted protein"/>
    <property type="match status" value="1"/>
</dbReference>
<reference evidence="5" key="1">
    <citation type="journal article" date="2021" name="Sci. Rep.">
        <title>Diploid genomic architecture of Nitzschia inconspicua, an elite biomass production diatom.</title>
        <authorList>
            <person name="Oliver A."/>
            <person name="Podell S."/>
            <person name="Pinowska A."/>
            <person name="Traller J.C."/>
            <person name="Smith S.R."/>
            <person name="McClure R."/>
            <person name="Beliaev A."/>
            <person name="Bohutskyi P."/>
            <person name="Hill E.A."/>
            <person name="Rabines A."/>
            <person name="Zheng H."/>
            <person name="Allen L.Z."/>
            <person name="Kuo A."/>
            <person name="Grigoriev I.V."/>
            <person name="Allen A.E."/>
            <person name="Hazlebeck D."/>
            <person name="Allen E.E."/>
        </authorList>
    </citation>
    <scope>NUCLEOTIDE SEQUENCE</scope>
    <source>
        <strain evidence="5">Hildebrandi</strain>
    </source>
</reference>
<dbReference type="EMBL" id="JAGRRH010000013">
    <property type="protein sequence ID" value="KAG7360428.1"/>
    <property type="molecule type" value="Genomic_DNA"/>
</dbReference>
<dbReference type="InterPro" id="IPR000232">
    <property type="entry name" value="HSF_DNA-bd"/>
</dbReference>
<organism evidence="5 6">
    <name type="scientific">Nitzschia inconspicua</name>
    <dbReference type="NCBI Taxonomy" id="303405"/>
    <lineage>
        <taxon>Eukaryota</taxon>
        <taxon>Sar</taxon>
        <taxon>Stramenopiles</taxon>
        <taxon>Ochrophyta</taxon>
        <taxon>Bacillariophyta</taxon>
        <taxon>Bacillariophyceae</taxon>
        <taxon>Bacillariophycidae</taxon>
        <taxon>Bacillariales</taxon>
        <taxon>Bacillariaceae</taxon>
        <taxon>Nitzschia</taxon>
    </lineage>
</organism>
<dbReference type="AlphaFoldDB" id="A0A9K3LEC0"/>
<evidence type="ECO:0000313" key="6">
    <source>
        <dbReference type="Proteomes" id="UP000693970"/>
    </source>
</evidence>
<keyword evidence="1 5" id="KW-0238">DNA-binding</keyword>
<evidence type="ECO:0000256" key="1">
    <source>
        <dbReference type="ARBA" id="ARBA00023125"/>
    </source>
</evidence>
<feature type="compositionally biased region" description="Polar residues" evidence="3">
    <location>
        <begin position="1"/>
        <end position="11"/>
    </location>
</feature>
<dbReference type="Pfam" id="PF00447">
    <property type="entry name" value="HSF_DNA-bind"/>
    <property type="match status" value="1"/>
</dbReference>
<feature type="compositionally biased region" description="Basic and acidic residues" evidence="3">
    <location>
        <begin position="316"/>
        <end position="349"/>
    </location>
</feature>
<sequence>MSSELPTVQPKNSRKMNDTTEVATTSPSTSNNNTNNNSNNKTSNNNIRVGTLEEATANNDNEQFNNNNKGDDNEKYVYRDFAQIEEEEYDIDYEMNQEGLTIALEEATAMAANQLLSSPSSIYTMPTGGGGNHGPPALSSRMVRASGWCRSQRFPVKLYALLSQPRLSHIISWMPHGRSWKVLNPREFEASILPVFFESDNYHSFNRVINAWSFRRKSTGPDRGSYFHELFLRGKPHLQKHMRRLPRTHKKLAMDKSEEPDFFELEKISPLPTLAESKFRLESRKMRRMQDQLHGGPPRALSNDNYQQQGNSPGKSTKDGDTMEQRGGGDEKTANGSPGDEHGKAAGYHQQHDWESMEHAGGPMSFIEQERLRRMREDQLLYQHQMNMIQSNPLGLHYGGMGPMGYSGYNPYYMPPPS</sequence>
<keyword evidence="6" id="KW-1185">Reference proteome</keyword>
<accession>A0A9K3LEC0</accession>
<proteinExistence type="inferred from homology"/>
<feature type="compositionally biased region" description="Polar residues" evidence="3">
    <location>
        <begin position="302"/>
        <end position="315"/>
    </location>
</feature>
<feature type="region of interest" description="Disordered" evidence="3">
    <location>
        <begin position="1"/>
        <end position="46"/>
    </location>
</feature>
<comment type="caution">
    <text evidence="5">The sequence shown here is derived from an EMBL/GenBank/DDBJ whole genome shotgun (WGS) entry which is preliminary data.</text>
</comment>
<dbReference type="OrthoDB" id="40204at2759"/>
<dbReference type="PANTHER" id="PTHR10015">
    <property type="entry name" value="HEAT SHOCK TRANSCRIPTION FACTOR"/>
    <property type="match status" value="1"/>
</dbReference>
<feature type="domain" description="HSF-type DNA-binding" evidence="4">
    <location>
        <begin position="150"/>
        <end position="245"/>
    </location>
</feature>
<evidence type="ECO:0000256" key="2">
    <source>
        <dbReference type="RuleBase" id="RU004020"/>
    </source>
</evidence>
<comment type="similarity">
    <text evidence="2">Belongs to the HSF family.</text>
</comment>
<protein>
    <submittedName>
        <fullName evidence="5">HSF-type DNA-binding protein</fullName>
    </submittedName>
</protein>
<reference evidence="5" key="2">
    <citation type="submission" date="2021-04" db="EMBL/GenBank/DDBJ databases">
        <authorList>
            <person name="Podell S."/>
        </authorList>
    </citation>
    <scope>NUCLEOTIDE SEQUENCE</scope>
    <source>
        <strain evidence="5">Hildebrandi</strain>
    </source>
</reference>
<evidence type="ECO:0000256" key="3">
    <source>
        <dbReference type="SAM" id="MobiDB-lite"/>
    </source>
</evidence>
<gene>
    <name evidence="5" type="ORF">IV203_035527</name>
</gene>
<feature type="region of interest" description="Disordered" evidence="3">
    <location>
        <begin position="289"/>
        <end position="349"/>
    </location>
</feature>
<dbReference type="PANTHER" id="PTHR10015:SF206">
    <property type="entry name" value="HSF-TYPE DNA-BINDING DOMAIN-CONTAINING PROTEIN"/>
    <property type="match status" value="1"/>
</dbReference>